<dbReference type="GeneID" id="7445072"/>
<gene>
    <name evidence="1" type="ORF">THAPSDRAFT_2055</name>
</gene>
<evidence type="ECO:0000313" key="2">
    <source>
        <dbReference type="Proteomes" id="UP000001449"/>
    </source>
</evidence>
<dbReference type="AlphaFoldDB" id="B8BT91"/>
<proteinExistence type="predicted"/>
<reference evidence="1 2" key="2">
    <citation type="journal article" date="2008" name="Nature">
        <title>The Phaeodactylum genome reveals the evolutionary history of diatom genomes.</title>
        <authorList>
            <person name="Bowler C."/>
            <person name="Allen A.E."/>
            <person name="Badger J.H."/>
            <person name="Grimwood J."/>
            <person name="Jabbari K."/>
            <person name="Kuo A."/>
            <person name="Maheswari U."/>
            <person name="Martens C."/>
            <person name="Maumus F."/>
            <person name="Otillar R.P."/>
            <person name="Rayko E."/>
            <person name="Salamov A."/>
            <person name="Vandepoele K."/>
            <person name="Beszteri B."/>
            <person name="Gruber A."/>
            <person name="Heijde M."/>
            <person name="Katinka M."/>
            <person name="Mock T."/>
            <person name="Valentin K."/>
            <person name="Verret F."/>
            <person name="Berges J.A."/>
            <person name="Brownlee C."/>
            <person name="Cadoret J.P."/>
            <person name="Chiovitti A."/>
            <person name="Choi C.J."/>
            <person name="Coesel S."/>
            <person name="De Martino A."/>
            <person name="Detter J.C."/>
            <person name="Durkin C."/>
            <person name="Falciatore A."/>
            <person name="Fournet J."/>
            <person name="Haruta M."/>
            <person name="Huysman M.J."/>
            <person name="Jenkins B.D."/>
            <person name="Jiroutova K."/>
            <person name="Jorgensen R.E."/>
            <person name="Joubert Y."/>
            <person name="Kaplan A."/>
            <person name="Kroger N."/>
            <person name="Kroth P.G."/>
            <person name="La Roche J."/>
            <person name="Lindquist E."/>
            <person name="Lommer M."/>
            <person name="Martin-Jezequel V."/>
            <person name="Lopez P.J."/>
            <person name="Lucas S."/>
            <person name="Mangogna M."/>
            <person name="McGinnis K."/>
            <person name="Medlin L.K."/>
            <person name="Montsant A."/>
            <person name="Oudot-Le Secq M.P."/>
            <person name="Napoli C."/>
            <person name="Obornik M."/>
            <person name="Parker M.S."/>
            <person name="Petit J.L."/>
            <person name="Porcel B.M."/>
            <person name="Poulsen N."/>
            <person name="Robison M."/>
            <person name="Rychlewski L."/>
            <person name="Rynearson T.A."/>
            <person name="Schmutz J."/>
            <person name="Shapiro H."/>
            <person name="Siaut M."/>
            <person name="Stanley M."/>
            <person name="Sussman M.R."/>
            <person name="Taylor A.R."/>
            <person name="Vardi A."/>
            <person name="von Dassow P."/>
            <person name="Vyverman W."/>
            <person name="Willis A."/>
            <person name="Wyrwicz L.S."/>
            <person name="Rokhsar D.S."/>
            <person name="Weissenbach J."/>
            <person name="Armbrust E.V."/>
            <person name="Green B.R."/>
            <person name="Van de Peer Y."/>
            <person name="Grigoriev I.V."/>
        </authorList>
    </citation>
    <scope>NUCLEOTIDE SEQUENCE [LARGE SCALE GENOMIC DNA]</scope>
    <source>
        <strain evidence="1 2">CCMP1335</strain>
    </source>
</reference>
<organism evidence="1 2">
    <name type="scientific">Thalassiosira pseudonana</name>
    <name type="common">Marine diatom</name>
    <name type="synonym">Cyclotella nana</name>
    <dbReference type="NCBI Taxonomy" id="35128"/>
    <lineage>
        <taxon>Eukaryota</taxon>
        <taxon>Sar</taxon>
        <taxon>Stramenopiles</taxon>
        <taxon>Ochrophyta</taxon>
        <taxon>Bacillariophyta</taxon>
        <taxon>Coscinodiscophyceae</taxon>
        <taxon>Thalassiosirophycidae</taxon>
        <taxon>Thalassiosirales</taxon>
        <taxon>Thalassiosiraceae</taxon>
        <taxon>Thalassiosira</taxon>
    </lineage>
</organism>
<accession>B8BT91</accession>
<dbReference type="PaxDb" id="35128-Thaps2055"/>
<dbReference type="Proteomes" id="UP000001449">
    <property type="component" value="Chromosome 2"/>
</dbReference>
<reference evidence="1 2" key="1">
    <citation type="journal article" date="2004" name="Science">
        <title>The genome of the diatom Thalassiosira pseudonana: ecology, evolution, and metabolism.</title>
        <authorList>
            <person name="Armbrust E.V."/>
            <person name="Berges J.A."/>
            <person name="Bowler C."/>
            <person name="Green B.R."/>
            <person name="Martinez D."/>
            <person name="Putnam N.H."/>
            <person name="Zhou S."/>
            <person name="Allen A.E."/>
            <person name="Apt K.E."/>
            <person name="Bechner M."/>
            <person name="Brzezinski M.A."/>
            <person name="Chaal B.K."/>
            <person name="Chiovitti A."/>
            <person name="Davis A.K."/>
            <person name="Demarest M.S."/>
            <person name="Detter J.C."/>
            <person name="Glavina T."/>
            <person name="Goodstein D."/>
            <person name="Hadi M.Z."/>
            <person name="Hellsten U."/>
            <person name="Hildebrand M."/>
            <person name="Jenkins B.D."/>
            <person name="Jurka J."/>
            <person name="Kapitonov V.V."/>
            <person name="Kroger N."/>
            <person name="Lau W.W."/>
            <person name="Lane T.W."/>
            <person name="Larimer F.W."/>
            <person name="Lippmeier J.C."/>
            <person name="Lucas S."/>
            <person name="Medina M."/>
            <person name="Montsant A."/>
            <person name="Obornik M."/>
            <person name="Parker M.S."/>
            <person name="Palenik B."/>
            <person name="Pazour G.J."/>
            <person name="Richardson P.M."/>
            <person name="Rynearson T.A."/>
            <person name="Saito M.A."/>
            <person name="Schwartz D.C."/>
            <person name="Thamatrakoln K."/>
            <person name="Valentin K."/>
            <person name="Vardi A."/>
            <person name="Wilkerson F.P."/>
            <person name="Rokhsar D.S."/>
        </authorList>
    </citation>
    <scope>NUCLEOTIDE SEQUENCE [LARGE SCALE GENOMIC DNA]</scope>
    <source>
        <strain evidence="1 2">CCMP1335</strain>
    </source>
</reference>
<dbReference type="KEGG" id="tps:THAPSDRAFT_2055"/>
<protein>
    <submittedName>
        <fullName evidence="1">Uncharacterized protein</fullName>
    </submittedName>
</protein>
<sequence>MWNHKVLVVQKQYTNALRSPLIQASSKSFQTTETVAEPVQPMINRTILVPTFQPFPNKYHELDLQRMSESDIRDLEVNDPFAYHSLPGVHKSKMLLKYVDYSSISSAPSAIFSTPLTRSSKAVQRRTRFSAEYHADAFKNPQDATDDDDFSLMSEDDAFEELVLVPSTSSDIVKDTFCLLFWKDPNGIRKRSA</sequence>
<name>B8BT91_THAPS</name>
<dbReference type="EMBL" id="CM000639">
    <property type="protein sequence ID" value="EED95053.1"/>
    <property type="molecule type" value="Genomic_DNA"/>
</dbReference>
<dbReference type="InParanoid" id="B8BT91"/>
<dbReference type="HOGENOM" id="CLU_1411416_0_0_1"/>
<keyword evidence="2" id="KW-1185">Reference proteome</keyword>
<evidence type="ECO:0000313" key="1">
    <source>
        <dbReference type="EMBL" id="EED95053.1"/>
    </source>
</evidence>
<dbReference type="RefSeq" id="XP_002287610.1">
    <property type="nucleotide sequence ID" value="XM_002287574.1"/>
</dbReference>